<evidence type="ECO:0000313" key="3">
    <source>
        <dbReference type="Proteomes" id="UP000461595"/>
    </source>
</evidence>
<feature type="domain" description="Glycosyltransferase GT-D fold" evidence="1">
    <location>
        <begin position="26"/>
        <end position="63"/>
    </location>
</feature>
<dbReference type="Pfam" id="PF08759">
    <property type="entry name" value="GT-D"/>
    <property type="match status" value="1"/>
</dbReference>
<protein>
    <submittedName>
        <fullName evidence="2">DUF1792 domain-containing protein</fullName>
    </submittedName>
</protein>
<dbReference type="OrthoDB" id="796510at2"/>
<gene>
    <name evidence="2" type="ORF">E5983_07825</name>
</gene>
<proteinExistence type="predicted"/>
<dbReference type="AlphaFoldDB" id="A0A7X3G9D2"/>
<name>A0A7X3G9D2_9STRE</name>
<dbReference type="RefSeq" id="WP_160333303.1">
    <property type="nucleotide sequence ID" value="NZ_WSRS01000083.1"/>
</dbReference>
<dbReference type="EMBL" id="WSRS01000083">
    <property type="protein sequence ID" value="MVX59538.1"/>
    <property type="molecule type" value="Genomic_DNA"/>
</dbReference>
<evidence type="ECO:0000313" key="2">
    <source>
        <dbReference type="EMBL" id="MVX59538.1"/>
    </source>
</evidence>
<accession>A0A7X3G9D2</accession>
<sequence>MSDLGLIQVRPILESLAYIQEQGASVARFGDGEVELMTGSSIPYQDYDPDLAQALLEILTTPSRADFGSIISCVESLLSMQLFL</sequence>
<evidence type="ECO:0000259" key="1">
    <source>
        <dbReference type="Pfam" id="PF08759"/>
    </source>
</evidence>
<organism evidence="2 3">
    <name type="scientific">Streptococcus danieliae</name>
    <dbReference type="NCBI Taxonomy" id="747656"/>
    <lineage>
        <taxon>Bacteria</taxon>
        <taxon>Bacillati</taxon>
        <taxon>Bacillota</taxon>
        <taxon>Bacilli</taxon>
        <taxon>Lactobacillales</taxon>
        <taxon>Streptococcaceae</taxon>
        <taxon>Streptococcus</taxon>
    </lineage>
</organism>
<dbReference type="Proteomes" id="UP000461595">
    <property type="component" value="Unassembled WGS sequence"/>
</dbReference>
<dbReference type="InterPro" id="IPR014869">
    <property type="entry name" value="GT-D"/>
</dbReference>
<comment type="caution">
    <text evidence="2">The sequence shown here is derived from an EMBL/GenBank/DDBJ whole genome shotgun (WGS) entry which is preliminary data.</text>
</comment>
<reference evidence="2 3" key="1">
    <citation type="submission" date="2019-12" db="EMBL/GenBank/DDBJ databases">
        <title>Microbes associate with the intestines of laboratory mice.</title>
        <authorList>
            <person name="Navarre W."/>
            <person name="Wong E."/>
        </authorList>
    </citation>
    <scope>NUCLEOTIDE SEQUENCE [LARGE SCALE GENOMIC DNA]</scope>
    <source>
        <strain evidence="2 3">NM51_B2-22</strain>
    </source>
</reference>